<keyword evidence="2" id="KW-1003">Cell membrane</keyword>
<keyword evidence="3 7" id="KW-0812">Transmembrane</keyword>
<dbReference type="InterPro" id="IPR003856">
    <property type="entry name" value="LPS_length_determ_N"/>
</dbReference>
<dbReference type="PANTHER" id="PTHR32309:SF13">
    <property type="entry name" value="FERRIC ENTEROBACTIN TRANSPORT PROTEIN FEPE"/>
    <property type="match status" value="1"/>
</dbReference>
<protein>
    <recommendedName>
        <fullName evidence="8">Polysaccharide chain length determinant N-terminal domain-containing protein</fullName>
    </recommendedName>
</protein>
<dbReference type="KEGG" id="rhg:EXZ61_03960"/>
<evidence type="ECO:0000256" key="1">
    <source>
        <dbReference type="ARBA" id="ARBA00004651"/>
    </source>
</evidence>
<reference evidence="10" key="1">
    <citation type="submission" date="2019-02" db="EMBL/GenBank/DDBJ databases">
        <title>Complete genome sequence of Rhodoferax sp. Gr-4.</title>
        <authorList>
            <person name="Jin L."/>
        </authorList>
    </citation>
    <scope>NUCLEOTIDE SEQUENCE [LARGE SCALE GENOMIC DNA]</scope>
    <source>
        <strain evidence="10">Gr-4</strain>
    </source>
</reference>
<keyword evidence="4 7" id="KW-1133">Transmembrane helix</keyword>
<keyword evidence="5 7" id="KW-0472">Membrane</keyword>
<feature type="domain" description="Polysaccharide chain length determinant N-terminal" evidence="8">
    <location>
        <begin position="10"/>
        <end position="97"/>
    </location>
</feature>
<dbReference type="PANTHER" id="PTHR32309">
    <property type="entry name" value="TYROSINE-PROTEIN KINASE"/>
    <property type="match status" value="1"/>
</dbReference>
<evidence type="ECO:0000256" key="6">
    <source>
        <dbReference type="SAM" id="Coils"/>
    </source>
</evidence>
<evidence type="ECO:0000256" key="7">
    <source>
        <dbReference type="SAM" id="Phobius"/>
    </source>
</evidence>
<feature type="coiled-coil region" evidence="6">
    <location>
        <begin position="351"/>
        <end position="378"/>
    </location>
</feature>
<dbReference type="InterPro" id="IPR050445">
    <property type="entry name" value="Bact_polysacc_biosynth/exp"/>
</dbReference>
<evidence type="ECO:0000313" key="9">
    <source>
        <dbReference type="EMBL" id="QDL53398.1"/>
    </source>
</evidence>
<feature type="transmembrane region" description="Helical" evidence="7">
    <location>
        <begin position="410"/>
        <end position="431"/>
    </location>
</feature>
<name>A0A515EL54_9BURK</name>
<keyword evidence="6" id="KW-0175">Coiled coil</keyword>
<proteinExistence type="predicted"/>
<sequence length="462" mass="51271">MNQEFPVSGLSFSQLLAILLARKRTLFTCVVIAVVATLVLSLSQTKTYVASAEIFIDFRSSDPLTGRLFNSAQDETYLQTQVDIMQSEEVLSQMISATGMLSGETMKKRIAAQGEAKAHSLLLVSMQKSLDVAVRKASRVVELKLALDDPEQARDALNAGLKAYMDLVQRISVAPAKSRQEQYSAQLETLRLEQDKIQASITDYQQKNGILETDERLDLGNRQLNELSTRQAALQSLRLDAQSKNQAVLNMLKAGAKAADIPEIASQRGIPDLRLRLADLDRQAADLGGVYGKNHPRFKSILAERETMSQRIDREAQLALDAFLQESKRYDSQARALAGDVNAQQQSMLSMKKHRDVLASYQRQLDSVQKIYNSAIQKYDELLIASTVNTPSLTVLRWASAPITHSKPNLRLNLVLSVPVGLLVGLGLVFLTEVARRRVRHIDDLARDPAFVVLGRNAEQAF</sequence>
<keyword evidence="10" id="KW-1185">Reference proteome</keyword>
<dbReference type="AlphaFoldDB" id="A0A515EL54"/>
<dbReference type="Pfam" id="PF02706">
    <property type="entry name" value="Wzz"/>
    <property type="match status" value="1"/>
</dbReference>
<dbReference type="RefSeq" id="WP_142809240.1">
    <property type="nucleotide sequence ID" value="NZ_CP036282.1"/>
</dbReference>
<evidence type="ECO:0000256" key="4">
    <source>
        <dbReference type="ARBA" id="ARBA00022989"/>
    </source>
</evidence>
<gene>
    <name evidence="9" type="ORF">EXZ61_03960</name>
</gene>
<evidence type="ECO:0000256" key="3">
    <source>
        <dbReference type="ARBA" id="ARBA00022692"/>
    </source>
</evidence>
<evidence type="ECO:0000259" key="8">
    <source>
        <dbReference type="Pfam" id="PF02706"/>
    </source>
</evidence>
<evidence type="ECO:0000256" key="5">
    <source>
        <dbReference type="ARBA" id="ARBA00023136"/>
    </source>
</evidence>
<evidence type="ECO:0000313" key="10">
    <source>
        <dbReference type="Proteomes" id="UP000317365"/>
    </source>
</evidence>
<dbReference type="GO" id="GO:0004713">
    <property type="term" value="F:protein tyrosine kinase activity"/>
    <property type="evidence" value="ECO:0007669"/>
    <property type="project" value="TreeGrafter"/>
</dbReference>
<dbReference type="Proteomes" id="UP000317365">
    <property type="component" value="Chromosome"/>
</dbReference>
<dbReference type="EMBL" id="CP036282">
    <property type="protein sequence ID" value="QDL53398.1"/>
    <property type="molecule type" value="Genomic_DNA"/>
</dbReference>
<accession>A0A515EL54</accession>
<organism evidence="9 10">
    <name type="scientific">Rhodoferax aquaticus</name>
    <dbReference type="NCBI Taxonomy" id="2527691"/>
    <lineage>
        <taxon>Bacteria</taxon>
        <taxon>Pseudomonadati</taxon>
        <taxon>Pseudomonadota</taxon>
        <taxon>Betaproteobacteria</taxon>
        <taxon>Burkholderiales</taxon>
        <taxon>Comamonadaceae</taxon>
        <taxon>Rhodoferax</taxon>
    </lineage>
</organism>
<evidence type="ECO:0000256" key="2">
    <source>
        <dbReference type="ARBA" id="ARBA00022475"/>
    </source>
</evidence>
<comment type="subcellular location">
    <subcellularLocation>
        <location evidence="1">Cell membrane</location>
        <topology evidence="1">Multi-pass membrane protein</topology>
    </subcellularLocation>
</comment>
<dbReference type="GO" id="GO:0005886">
    <property type="term" value="C:plasma membrane"/>
    <property type="evidence" value="ECO:0007669"/>
    <property type="project" value="UniProtKB-SubCell"/>
</dbReference>
<reference evidence="10" key="2">
    <citation type="journal article" date="2020" name="Int. J. Syst. Evol. Microbiol.">
        <title>Genomic insights into a novel species Rhodoferax aquaticus sp. nov., isolated from freshwater.</title>
        <authorList>
            <person name="Li T."/>
            <person name="Zhuo Y."/>
            <person name="Jin C.Z."/>
            <person name="Wu X."/>
            <person name="Ko S.R."/>
            <person name="Jin F.J."/>
            <person name="Ahn C.Y."/>
            <person name="Oh H.M."/>
            <person name="Lee H.G."/>
            <person name="Jin L."/>
        </authorList>
    </citation>
    <scope>NUCLEOTIDE SEQUENCE [LARGE SCALE GENOMIC DNA]</scope>
    <source>
        <strain evidence="10">Gr-4</strain>
    </source>
</reference>